<feature type="binding site" evidence="6">
    <location>
        <begin position="41"/>
        <end position="42"/>
    </location>
    <ligand>
        <name>FAD</name>
        <dbReference type="ChEBI" id="CHEBI:57692"/>
    </ligand>
</feature>
<accession>A0A1E3PGA7</accession>
<dbReference type="STRING" id="857566.A0A1E3PGA7"/>
<evidence type="ECO:0000259" key="7">
    <source>
        <dbReference type="Pfam" id="PF01266"/>
    </source>
</evidence>
<dbReference type="Gene3D" id="3.40.50.720">
    <property type="entry name" value="NAD(P)-binding Rossmann-like Domain"/>
    <property type="match status" value="1"/>
</dbReference>
<organism evidence="8 9">
    <name type="scientific">Nadsonia fulvescens var. elongata DSM 6958</name>
    <dbReference type="NCBI Taxonomy" id="857566"/>
    <lineage>
        <taxon>Eukaryota</taxon>
        <taxon>Fungi</taxon>
        <taxon>Dikarya</taxon>
        <taxon>Ascomycota</taxon>
        <taxon>Saccharomycotina</taxon>
        <taxon>Dipodascomycetes</taxon>
        <taxon>Dipodascales</taxon>
        <taxon>Dipodascales incertae sedis</taxon>
        <taxon>Nadsonia</taxon>
    </lineage>
</organism>
<comment type="similarity">
    <text evidence="2">Belongs to the DAMOX/DASOX family.</text>
</comment>
<evidence type="ECO:0000256" key="3">
    <source>
        <dbReference type="ARBA" id="ARBA00022630"/>
    </source>
</evidence>
<dbReference type="Gene3D" id="3.30.9.10">
    <property type="entry name" value="D-Amino Acid Oxidase, subunit A, domain 2"/>
    <property type="match status" value="1"/>
</dbReference>
<feature type="domain" description="FAD dependent oxidoreductase" evidence="7">
    <location>
        <begin position="1"/>
        <end position="345"/>
    </location>
</feature>
<keyword evidence="9" id="KW-1185">Reference proteome</keyword>
<name>A0A1E3PGA7_9ASCO</name>
<feature type="binding site" evidence="6">
    <location>
        <position position="299"/>
    </location>
    <ligand>
        <name>D-dopa</name>
        <dbReference type="ChEBI" id="CHEBI:149689"/>
    </ligand>
</feature>
<protein>
    <submittedName>
        <fullName evidence="8">FAD dependent oxidoreductase</fullName>
    </submittedName>
</protein>
<keyword evidence="4 6" id="KW-0274">FAD</keyword>
<dbReference type="Pfam" id="PF01266">
    <property type="entry name" value="DAO"/>
    <property type="match status" value="1"/>
</dbReference>
<keyword evidence="5" id="KW-0560">Oxidoreductase</keyword>
<proteinExistence type="inferred from homology"/>
<evidence type="ECO:0000313" key="8">
    <source>
        <dbReference type="EMBL" id="ODQ64435.1"/>
    </source>
</evidence>
<comment type="cofactor">
    <cofactor evidence="1 6">
        <name>FAD</name>
        <dbReference type="ChEBI" id="CHEBI:57692"/>
    </cofactor>
</comment>
<dbReference type="PANTHER" id="PTHR11530:SF26">
    <property type="entry name" value="FAD DEPENDENT OXIDOREDUCTASE SUPERFAMILY (AFU_ORTHOLOGUE AFUA_5G13940)"/>
    <property type="match status" value="1"/>
</dbReference>
<dbReference type="InterPro" id="IPR006181">
    <property type="entry name" value="D-amino_acid_oxidase_CS"/>
</dbReference>
<dbReference type="GO" id="GO:0005737">
    <property type="term" value="C:cytoplasm"/>
    <property type="evidence" value="ECO:0007669"/>
    <property type="project" value="TreeGrafter"/>
</dbReference>
<dbReference type="InterPro" id="IPR023209">
    <property type="entry name" value="DAO"/>
</dbReference>
<dbReference type="GO" id="GO:0071949">
    <property type="term" value="F:FAD binding"/>
    <property type="evidence" value="ECO:0007669"/>
    <property type="project" value="InterPro"/>
</dbReference>
<evidence type="ECO:0000313" key="9">
    <source>
        <dbReference type="Proteomes" id="UP000095009"/>
    </source>
</evidence>
<evidence type="ECO:0000256" key="1">
    <source>
        <dbReference type="ARBA" id="ARBA00001974"/>
    </source>
</evidence>
<dbReference type="Proteomes" id="UP000095009">
    <property type="component" value="Unassembled WGS sequence"/>
</dbReference>
<dbReference type="OrthoDB" id="2015447at2759"/>
<evidence type="ECO:0000256" key="2">
    <source>
        <dbReference type="ARBA" id="ARBA00006730"/>
    </source>
</evidence>
<dbReference type="EMBL" id="KV454412">
    <property type="protein sequence ID" value="ODQ64435.1"/>
    <property type="molecule type" value="Genomic_DNA"/>
</dbReference>
<dbReference type="PANTHER" id="PTHR11530">
    <property type="entry name" value="D-AMINO ACID OXIDASE"/>
    <property type="match status" value="1"/>
</dbReference>
<reference evidence="8 9" key="1">
    <citation type="journal article" date="2016" name="Proc. Natl. Acad. Sci. U.S.A.">
        <title>Comparative genomics of biotechnologically important yeasts.</title>
        <authorList>
            <person name="Riley R."/>
            <person name="Haridas S."/>
            <person name="Wolfe K.H."/>
            <person name="Lopes M.R."/>
            <person name="Hittinger C.T."/>
            <person name="Goeker M."/>
            <person name="Salamov A.A."/>
            <person name="Wisecaver J.H."/>
            <person name="Long T.M."/>
            <person name="Calvey C.H."/>
            <person name="Aerts A.L."/>
            <person name="Barry K.W."/>
            <person name="Choi C."/>
            <person name="Clum A."/>
            <person name="Coughlan A.Y."/>
            <person name="Deshpande S."/>
            <person name="Douglass A.P."/>
            <person name="Hanson S.J."/>
            <person name="Klenk H.-P."/>
            <person name="LaButti K.M."/>
            <person name="Lapidus A."/>
            <person name="Lindquist E.A."/>
            <person name="Lipzen A.M."/>
            <person name="Meier-Kolthoff J.P."/>
            <person name="Ohm R.A."/>
            <person name="Otillar R.P."/>
            <person name="Pangilinan J.L."/>
            <person name="Peng Y."/>
            <person name="Rokas A."/>
            <person name="Rosa C.A."/>
            <person name="Scheuner C."/>
            <person name="Sibirny A.A."/>
            <person name="Slot J.C."/>
            <person name="Stielow J.B."/>
            <person name="Sun H."/>
            <person name="Kurtzman C.P."/>
            <person name="Blackwell M."/>
            <person name="Grigoriev I.V."/>
            <person name="Jeffries T.W."/>
        </authorList>
    </citation>
    <scope>NUCLEOTIDE SEQUENCE [LARGE SCALE GENOMIC DNA]</scope>
    <source>
        <strain evidence="8 9">DSM 6958</strain>
    </source>
</reference>
<dbReference type="GO" id="GO:0003884">
    <property type="term" value="F:D-amino-acid oxidase activity"/>
    <property type="evidence" value="ECO:0007669"/>
    <property type="project" value="InterPro"/>
</dbReference>
<dbReference type="AlphaFoldDB" id="A0A1E3PGA7"/>
<sequence length="346" mass="38553">IVVVGAGVIGLSCALRLAEDGYDITVIATQYPTDPLSINYTSSWAGAHFRPFPSKEESDLREASYTRATQAYMTDLAQTSPESSVVITQGEDWLETPDQYYKELAHNFGHDLPNFEVLDKQVVKSNFPSNVNWVCRYTTWCLNAPLYIQYLARRLQMNYHAKFIVHTLKSLSEVDDLVPVNAGIINCSGTGLQLSGQYDPKCFPIRGQTLLVRPPKGKLHPYSRKTITHQAANGLWTFVIPRPLDGGYIIGGTKQPGDMLPTPREKDTRELMARAYTLYPELADENGNYDVIRVNVGRRPAREGGSRVELEHYGGNNDKWVVHAYGLGGMGFETSRGVADHVAKLV</sequence>
<gene>
    <name evidence="8" type="ORF">NADFUDRAFT_6631</name>
</gene>
<dbReference type="SUPFAM" id="SSF51971">
    <property type="entry name" value="Nucleotide-binding domain"/>
    <property type="match status" value="1"/>
</dbReference>
<dbReference type="PROSITE" id="PS00677">
    <property type="entry name" value="DAO"/>
    <property type="match status" value="1"/>
</dbReference>
<evidence type="ECO:0000256" key="6">
    <source>
        <dbReference type="PIRSR" id="PIRSR000189-1"/>
    </source>
</evidence>
<dbReference type="GO" id="GO:0019478">
    <property type="term" value="P:D-amino acid catabolic process"/>
    <property type="evidence" value="ECO:0007669"/>
    <property type="project" value="TreeGrafter"/>
</dbReference>
<feature type="non-terminal residue" evidence="8">
    <location>
        <position position="346"/>
    </location>
</feature>
<dbReference type="PIRSF" id="PIRSF000189">
    <property type="entry name" value="D-aa_oxidase"/>
    <property type="match status" value="1"/>
</dbReference>
<feature type="non-terminal residue" evidence="8">
    <location>
        <position position="1"/>
    </location>
</feature>
<keyword evidence="3" id="KW-0285">Flavoprotein</keyword>
<dbReference type="SUPFAM" id="SSF54373">
    <property type="entry name" value="FAD-linked reductases, C-terminal domain"/>
    <property type="match status" value="1"/>
</dbReference>
<evidence type="ECO:0000256" key="5">
    <source>
        <dbReference type="ARBA" id="ARBA00023002"/>
    </source>
</evidence>
<feature type="binding site" evidence="6">
    <location>
        <position position="329"/>
    </location>
    <ligand>
        <name>D-dopa</name>
        <dbReference type="ChEBI" id="CHEBI:149689"/>
    </ligand>
</feature>
<evidence type="ECO:0000256" key="4">
    <source>
        <dbReference type="ARBA" id="ARBA00022827"/>
    </source>
</evidence>
<dbReference type="InterPro" id="IPR006076">
    <property type="entry name" value="FAD-dep_OxRdtase"/>
</dbReference>